<dbReference type="Proteomes" id="UP000198855">
    <property type="component" value="Unassembled WGS sequence"/>
</dbReference>
<feature type="compositionally biased region" description="Basic and acidic residues" evidence="1">
    <location>
        <begin position="1"/>
        <end position="12"/>
    </location>
</feature>
<evidence type="ECO:0000313" key="2">
    <source>
        <dbReference type="EMBL" id="SFE02028.1"/>
    </source>
</evidence>
<reference evidence="3" key="1">
    <citation type="submission" date="2016-10" db="EMBL/GenBank/DDBJ databases">
        <authorList>
            <person name="Varghese N."/>
            <person name="Submissions S."/>
        </authorList>
    </citation>
    <scope>NUCLEOTIDE SEQUENCE [LARGE SCALE GENOMIC DNA]</scope>
    <source>
        <strain evidence="3">CGMCC 1.10784</strain>
    </source>
</reference>
<dbReference type="STRING" id="1045775.SAMN05216378_1998"/>
<organism evidence="2 3">
    <name type="scientific">Paenibacillus catalpae</name>
    <dbReference type="NCBI Taxonomy" id="1045775"/>
    <lineage>
        <taxon>Bacteria</taxon>
        <taxon>Bacillati</taxon>
        <taxon>Bacillota</taxon>
        <taxon>Bacilli</taxon>
        <taxon>Bacillales</taxon>
        <taxon>Paenibacillaceae</taxon>
        <taxon>Paenibacillus</taxon>
    </lineage>
</organism>
<dbReference type="AlphaFoldDB" id="A0A1I1X5Y7"/>
<feature type="region of interest" description="Disordered" evidence="1">
    <location>
        <begin position="1"/>
        <end position="47"/>
    </location>
</feature>
<feature type="compositionally biased region" description="Basic and acidic residues" evidence="1">
    <location>
        <begin position="27"/>
        <end position="37"/>
    </location>
</feature>
<sequence length="47" mass="5616">MTSPKNRRENAWRQRKHSQHPTHGKVKSFEELSKEVGRNNPNNVEIY</sequence>
<evidence type="ECO:0000256" key="1">
    <source>
        <dbReference type="SAM" id="MobiDB-lite"/>
    </source>
</evidence>
<feature type="compositionally biased region" description="Basic residues" evidence="1">
    <location>
        <begin position="13"/>
        <end position="26"/>
    </location>
</feature>
<dbReference type="RefSeq" id="WP_175532803.1">
    <property type="nucleotide sequence ID" value="NZ_FOMT01000002.1"/>
</dbReference>
<dbReference type="InterPro" id="IPR046221">
    <property type="entry name" value="DUF6254"/>
</dbReference>
<gene>
    <name evidence="2" type="ORF">SAMN05216378_1998</name>
</gene>
<name>A0A1I1X5Y7_9BACL</name>
<accession>A0A1I1X5Y7</accession>
<keyword evidence="3" id="KW-1185">Reference proteome</keyword>
<dbReference type="EMBL" id="FOMT01000002">
    <property type="protein sequence ID" value="SFE02028.1"/>
    <property type="molecule type" value="Genomic_DNA"/>
</dbReference>
<dbReference type="Pfam" id="PF19767">
    <property type="entry name" value="DUF6254"/>
    <property type="match status" value="1"/>
</dbReference>
<protein>
    <submittedName>
        <fullName evidence="2">Uncharacterized protein</fullName>
    </submittedName>
</protein>
<evidence type="ECO:0000313" key="3">
    <source>
        <dbReference type="Proteomes" id="UP000198855"/>
    </source>
</evidence>
<proteinExistence type="predicted"/>